<protein>
    <submittedName>
        <fullName evidence="1">Uncharacterized protein</fullName>
    </submittedName>
</protein>
<proteinExistence type="predicted"/>
<evidence type="ECO:0000313" key="2">
    <source>
        <dbReference type="Proteomes" id="UP000694892"/>
    </source>
</evidence>
<reference evidence="2" key="1">
    <citation type="journal article" date="2016" name="Nature">
        <title>Genome evolution in the allotetraploid frog Xenopus laevis.</title>
        <authorList>
            <person name="Session A.M."/>
            <person name="Uno Y."/>
            <person name="Kwon T."/>
            <person name="Chapman J.A."/>
            <person name="Toyoda A."/>
            <person name="Takahashi S."/>
            <person name="Fukui A."/>
            <person name="Hikosaka A."/>
            <person name="Suzuki A."/>
            <person name="Kondo M."/>
            <person name="van Heeringen S.J."/>
            <person name="Quigley I."/>
            <person name="Heinz S."/>
            <person name="Ogino H."/>
            <person name="Ochi H."/>
            <person name="Hellsten U."/>
            <person name="Lyons J.B."/>
            <person name="Simakov O."/>
            <person name="Putnam N."/>
            <person name="Stites J."/>
            <person name="Kuroki Y."/>
            <person name="Tanaka T."/>
            <person name="Michiue T."/>
            <person name="Watanabe M."/>
            <person name="Bogdanovic O."/>
            <person name="Lister R."/>
            <person name="Georgiou G."/>
            <person name="Paranjpe S.S."/>
            <person name="van Kruijsbergen I."/>
            <person name="Shu S."/>
            <person name="Carlson J."/>
            <person name="Kinoshita T."/>
            <person name="Ohta Y."/>
            <person name="Mawaribuchi S."/>
            <person name="Jenkins J."/>
            <person name="Grimwood J."/>
            <person name="Schmutz J."/>
            <person name="Mitros T."/>
            <person name="Mozaffari S.V."/>
            <person name="Suzuki Y."/>
            <person name="Haramoto Y."/>
            <person name="Yamamoto T.S."/>
            <person name="Takagi C."/>
            <person name="Heald R."/>
            <person name="Miller K."/>
            <person name="Haudenschild C."/>
            <person name="Kitzman J."/>
            <person name="Nakayama T."/>
            <person name="Izutsu Y."/>
            <person name="Robert J."/>
            <person name="Fortriede J."/>
            <person name="Burns K."/>
            <person name="Lotay V."/>
            <person name="Karimi K."/>
            <person name="Yasuoka Y."/>
            <person name="Dichmann D.S."/>
            <person name="Flajnik M.F."/>
            <person name="Houston D.W."/>
            <person name="Shendure J."/>
            <person name="DuPasquier L."/>
            <person name="Vize P.D."/>
            <person name="Zorn A.M."/>
            <person name="Ito M."/>
            <person name="Marcotte E.M."/>
            <person name="Wallingford J.B."/>
            <person name="Ito Y."/>
            <person name="Asashima M."/>
            <person name="Ueno N."/>
            <person name="Matsuda Y."/>
            <person name="Veenstra G.J."/>
            <person name="Fujiyama A."/>
            <person name="Harland R.M."/>
            <person name="Taira M."/>
            <person name="Rokhsar D.S."/>
        </authorList>
    </citation>
    <scope>NUCLEOTIDE SEQUENCE [LARGE SCALE GENOMIC DNA]</scope>
    <source>
        <strain evidence="2">J</strain>
    </source>
</reference>
<sequence length="72" mass="8062">MEERGPAGVISTFYALTLAVPPPDAPVSLPTTSIFYLLFRCRWNAVFATSYPRCRPRASRLDNTVGRVEFIV</sequence>
<organism evidence="1 2">
    <name type="scientific">Xenopus laevis</name>
    <name type="common">African clawed frog</name>
    <dbReference type="NCBI Taxonomy" id="8355"/>
    <lineage>
        <taxon>Eukaryota</taxon>
        <taxon>Metazoa</taxon>
        <taxon>Chordata</taxon>
        <taxon>Craniata</taxon>
        <taxon>Vertebrata</taxon>
        <taxon>Euteleostomi</taxon>
        <taxon>Amphibia</taxon>
        <taxon>Batrachia</taxon>
        <taxon>Anura</taxon>
        <taxon>Pipoidea</taxon>
        <taxon>Pipidae</taxon>
        <taxon>Xenopodinae</taxon>
        <taxon>Xenopus</taxon>
        <taxon>Xenopus</taxon>
    </lineage>
</organism>
<evidence type="ECO:0000313" key="1">
    <source>
        <dbReference type="EMBL" id="OCT96052.1"/>
    </source>
</evidence>
<dbReference type="EMBL" id="CM004468">
    <property type="protein sequence ID" value="OCT96052.1"/>
    <property type="molecule type" value="Genomic_DNA"/>
</dbReference>
<dbReference type="AlphaFoldDB" id="A0A974DQF9"/>
<name>A0A974DQF9_XENLA</name>
<dbReference type="Proteomes" id="UP000694892">
    <property type="component" value="Chromosome 2L"/>
</dbReference>
<accession>A0A974DQF9</accession>
<gene>
    <name evidence="1" type="ORF">XELAEV_18013734mg</name>
</gene>